<dbReference type="AlphaFoldDB" id="A0AAD9QEQ3"/>
<dbReference type="Proteomes" id="UP001249851">
    <property type="component" value="Unassembled WGS sequence"/>
</dbReference>
<dbReference type="PROSITE" id="PS50026">
    <property type="entry name" value="EGF_3"/>
    <property type="match status" value="1"/>
</dbReference>
<gene>
    <name evidence="3" type="ORF">P5673_017474</name>
</gene>
<evidence type="ECO:0000313" key="4">
    <source>
        <dbReference type="Proteomes" id="UP001249851"/>
    </source>
</evidence>
<evidence type="ECO:0000256" key="1">
    <source>
        <dbReference type="PROSITE-ProRule" id="PRU00076"/>
    </source>
</evidence>
<feature type="domain" description="EGF-like" evidence="2">
    <location>
        <begin position="65"/>
        <end position="105"/>
    </location>
</feature>
<name>A0AAD9QEQ3_ACRCE</name>
<dbReference type="EMBL" id="JARQWQ010000038">
    <property type="protein sequence ID" value="KAK2559903.1"/>
    <property type="molecule type" value="Genomic_DNA"/>
</dbReference>
<evidence type="ECO:0000259" key="2">
    <source>
        <dbReference type="PROSITE" id="PS50026"/>
    </source>
</evidence>
<dbReference type="InterPro" id="IPR000742">
    <property type="entry name" value="EGF"/>
</dbReference>
<comment type="caution">
    <text evidence="1">Lacks conserved residue(s) required for the propagation of feature annotation.</text>
</comment>
<evidence type="ECO:0000313" key="3">
    <source>
        <dbReference type="EMBL" id="KAK2559903.1"/>
    </source>
</evidence>
<reference evidence="3" key="2">
    <citation type="journal article" date="2023" name="Science">
        <title>Genomic signatures of disease resistance in endangered staghorn corals.</title>
        <authorList>
            <person name="Vollmer S.V."/>
            <person name="Selwyn J.D."/>
            <person name="Despard B.A."/>
            <person name="Roesel C.L."/>
        </authorList>
    </citation>
    <scope>NUCLEOTIDE SEQUENCE</scope>
    <source>
        <strain evidence="3">K2</strain>
    </source>
</reference>
<proteinExistence type="predicted"/>
<keyword evidence="1" id="KW-0245">EGF-like domain</keyword>
<dbReference type="Gene3D" id="2.10.25.10">
    <property type="entry name" value="Laminin"/>
    <property type="match status" value="1"/>
</dbReference>
<comment type="caution">
    <text evidence="3">The sequence shown here is derived from an EMBL/GenBank/DDBJ whole genome shotgun (WGS) entry which is preliminary data.</text>
</comment>
<dbReference type="PROSITE" id="PS01186">
    <property type="entry name" value="EGF_2"/>
    <property type="match status" value="1"/>
</dbReference>
<organism evidence="3 4">
    <name type="scientific">Acropora cervicornis</name>
    <name type="common">Staghorn coral</name>
    <dbReference type="NCBI Taxonomy" id="6130"/>
    <lineage>
        <taxon>Eukaryota</taxon>
        <taxon>Metazoa</taxon>
        <taxon>Cnidaria</taxon>
        <taxon>Anthozoa</taxon>
        <taxon>Hexacorallia</taxon>
        <taxon>Scleractinia</taxon>
        <taxon>Astrocoeniina</taxon>
        <taxon>Acroporidae</taxon>
        <taxon>Acropora</taxon>
    </lineage>
</organism>
<reference evidence="3" key="1">
    <citation type="journal article" date="2023" name="G3 (Bethesda)">
        <title>Whole genome assembly and annotation of the endangered Caribbean coral Acropora cervicornis.</title>
        <authorList>
            <person name="Selwyn J.D."/>
            <person name="Vollmer S.V."/>
        </authorList>
    </citation>
    <scope>NUCLEOTIDE SEQUENCE</scope>
    <source>
        <strain evidence="3">K2</strain>
    </source>
</reference>
<sequence>MIKMSPRTLCSKASCSPKVLKILLAAGLVLVVLLAVSLALLIHQQSKASDSDESEKLADKRSMAILSDCRHKQLCDVKATCTAVSDNHHACLCNGGFQGNGSVCYGKETVYNTTTLQYQSFDKLRKYRL</sequence>
<accession>A0AAD9QEQ3</accession>
<protein>
    <recommendedName>
        <fullName evidence="2">EGF-like domain-containing protein</fullName>
    </recommendedName>
</protein>
<keyword evidence="4" id="KW-1185">Reference proteome</keyword>